<dbReference type="PANTHER" id="PTHR34835:SF34">
    <property type="entry name" value="OS08G0555500 PROTEIN"/>
    <property type="match status" value="1"/>
</dbReference>
<dbReference type="EMBL" id="JAJFAZ020000001">
    <property type="protein sequence ID" value="KAI5349966.1"/>
    <property type="molecule type" value="Genomic_DNA"/>
</dbReference>
<keyword evidence="3" id="KW-0378">Hydrolase</keyword>
<feature type="region of interest" description="Disordered" evidence="5">
    <location>
        <begin position="836"/>
        <end position="859"/>
    </location>
</feature>
<name>A0AAD4WZD6_PRUDU</name>
<dbReference type="GO" id="GO:0008234">
    <property type="term" value="F:cysteine-type peptidase activity"/>
    <property type="evidence" value="ECO:0007669"/>
    <property type="project" value="InterPro"/>
</dbReference>
<evidence type="ECO:0000313" key="8">
    <source>
        <dbReference type="Proteomes" id="UP001054821"/>
    </source>
</evidence>
<dbReference type="InterPro" id="IPR038765">
    <property type="entry name" value="Papain-like_cys_pep_sf"/>
</dbReference>
<protein>
    <recommendedName>
        <fullName evidence="6">Ubiquitin-like protease family profile domain-containing protein</fullName>
    </recommendedName>
</protein>
<gene>
    <name evidence="7" type="ORF">L3X38_002857</name>
</gene>
<evidence type="ECO:0000256" key="1">
    <source>
        <dbReference type="ARBA" id="ARBA00005234"/>
    </source>
</evidence>
<comment type="caution">
    <text evidence="7">The sequence shown here is derived from an EMBL/GenBank/DDBJ whole genome shotgun (WGS) entry which is preliminary data.</text>
</comment>
<feature type="coiled-coil region" evidence="4">
    <location>
        <begin position="763"/>
        <end position="797"/>
    </location>
</feature>
<dbReference type="Pfam" id="PF02902">
    <property type="entry name" value="Peptidase_C48"/>
    <property type="match status" value="1"/>
</dbReference>
<evidence type="ECO:0000256" key="2">
    <source>
        <dbReference type="ARBA" id="ARBA00022670"/>
    </source>
</evidence>
<dbReference type="Proteomes" id="UP001054821">
    <property type="component" value="Chromosome 1"/>
</dbReference>
<feature type="domain" description="Ubiquitin-like protease family profile" evidence="6">
    <location>
        <begin position="577"/>
        <end position="758"/>
    </location>
</feature>
<evidence type="ECO:0000313" key="7">
    <source>
        <dbReference type="EMBL" id="KAI5349966.1"/>
    </source>
</evidence>
<reference evidence="7 8" key="1">
    <citation type="journal article" date="2022" name="G3 (Bethesda)">
        <title>Whole-genome sequence and methylome profiling of the almond [Prunus dulcis (Mill.) D.A. Webb] cultivar 'Nonpareil'.</title>
        <authorList>
            <person name="D'Amico-Willman K.M."/>
            <person name="Ouma W.Z."/>
            <person name="Meulia T."/>
            <person name="Sideli G.M."/>
            <person name="Gradziel T.M."/>
            <person name="Fresnedo-Ramirez J."/>
        </authorList>
    </citation>
    <scope>NUCLEOTIDE SEQUENCE [LARGE SCALE GENOMIC DNA]</scope>
    <source>
        <strain evidence="7">Clone GOH B32 T37-40</strain>
    </source>
</reference>
<proteinExistence type="inferred from homology"/>
<evidence type="ECO:0000256" key="4">
    <source>
        <dbReference type="SAM" id="Coils"/>
    </source>
</evidence>
<dbReference type="PROSITE" id="PS50600">
    <property type="entry name" value="ULP_PROTEASE"/>
    <property type="match status" value="1"/>
</dbReference>
<dbReference type="Gene3D" id="3.40.395.10">
    <property type="entry name" value="Adenoviral Proteinase, Chain A"/>
    <property type="match status" value="1"/>
</dbReference>
<evidence type="ECO:0000256" key="5">
    <source>
        <dbReference type="SAM" id="MobiDB-lite"/>
    </source>
</evidence>
<dbReference type="InterPro" id="IPR003653">
    <property type="entry name" value="Peptidase_C48_C"/>
</dbReference>
<keyword evidence="4" id="KW-0175">Coiled coil</keyword>
<comment type="similarity">
    <text evidence="1">Belongs to the peptidase C48 family.</text>
</comment>
<keyword evidence="8" id="KW-1185">Reference proteome</keyword>
<dbReference type="GO" id="GO:0006508">
    <property type="term" value="P:proteolysis"/>
    <property type="evidence" value="ECO:0007669"/>
    <property type="project" value="UniProtKB-KW"/>
</dbReference>
<keyword evidence="2" id="KW-0645">Protease</keyword>
<evidence type="ECO:0000259" key="6">
    <source>
        <dbReference type="PROSITE" id="PS50600"/>
    </source>
</evidence>
<dbReference type="AlphaFoldDB" id="A0AAD4WZD6"/>
<organism evidence="7 8">
    <name type="scientific">Prunus dulcis</name>
    <name type="common">Almond</name>
    <name type="synonym">Amygdalus dulcis</name>
    <dbReference type="NCBI Taxonomy" id="3755"/>
    <lineage>
        <taxon>Eukaryota</taxon>
        <taxon>Viridiplantae</taxon>
        <taxon>Streptophyta</taxon>
        <taxon>Embryophyta</taxon>
        <taxon>Tracheophyta</taxon>
        <taxon>Spermatophyta</taxon>
        <taxon>Magnoliopsida</taxon>
        <taxon>eudicotyledons</taxon>
        <taxon>Gunneridae</taxon>
        <taxon>Pentapetalae</taxon>
        <taxon>rosids</taxon>
        <taxon>fabids</taxon>
        <taxon>Rosales</taxon>
        <taxon>Rosaceae</taxon>
        <taxon>Amygdaloideae</taxon>
        <taxon>Amygdaleae</taxon>
        <taxon>Prunus</taxon>
    </lineage>
</organism>
<accession>A0AAD4WZD6</accession>
<dbReference type="SUPFAM" id="SSF54001">
    <property type="entry name" value="Cysteine proteinases"/>
    <property type="match status" value="1"/>
</dbReference>
<sequence>MVIHRKTGYFNFLKIKGDEMKKQKIVDKVDTKTKKEIAKMWQKLDATQKAEYETKTPSTNASNNGCLKIGTRCSPKDIKDTINVLSDEKKAAIEEMGFVSLLEMKCGKLSHSMCRFLVDKLNPAESSIVLHGKTFKIYVDDFVRIMGVKDGGEEVDFTGSMDDQHIVKVRNSFLGGKKVLKNNELKQIIVGTEEASDFFKVGFVMYALCTLLCPTTSVYVNLKYLLPLRDSKTIARKNWASYSLRFLLDSVRSFKENNQVYIGGCLLFLQLFYLDAIAHGSVLVDRSVLPLTVWGKVETEKMKKWLQKRGGFESEKVVVMKTEYGGLGDDAKTMTHFAEALSSIKKDVATLLATVARMDESLSKIMSELSSKNEEKERTLRTPCPHELEVKLNKEDENMFNMGSDGVQKDLGNAKLPKRRRNKEDATPNEQDDNVKGFATVDKTLAPSVEVIRERKHAKQPHNEDKMGHNDVKSVFLEICSSTSTRDPIVTRATVIRKPGPHKRTPYEDINALKAKANAKTRQVITHERIMKRLSVGPFRMSNDISEDDRDLLSFAFCCDPLDPKVRSELLVDNGVVAIDRHHFGSLAPGLPLFDDVINVMAEYLYDTTSTKWFLPTYFWSEGAKCVRPSDRMTSCARTHKLCRLARFKGRLKDCMQIYIPMHDDVIGHWFLLVCDIFHKKAEIWDSLPDRRHNKKRENDCHISLLYLDSVFHDDILSVFGTGWTFSSFSFVSPLDANLIQPNGVDYGIFVIRHMQHYRQLWYDRYDSNVQRMRLAIELLRNEKNQLRDAIIREALKLMENGSDFMAKGNKIGNVEVKDKDMADVTVRKKRVYIRKKQKSAVTIPQTRTGRSQPRPRRR</sequence>
<dbReference type="PANTHER" id="PTHR34835">
    <property type="entry name" value="OS07G0283600 PROTEIN-RELATED"/>
    <property type="match status" value="1"/>
</dbReference>
<evidence type="ECO:0000256" key="3">
    <source>
        <dbReference type="ARBA" id="ARBA00022801"/>
    </source>
</evidence>
<feature type="region of interest" description="Disordered" evidence="5">
    <location>
        <begin position="400"/>
        <end position="435"/>
    </location>
</feature>